<reference evidence="3 4" key="1">
    <citation type="submission" date="2018-01" db="EMBL/GenBank/DDBJ databases">
        <title>Genomic Encyclopedia of Archaeal and Bacterial Type Strains, Phase II (KMG-II): from individual species to whole genera.</title>
        <authorList>
            <person name="Goeker M."/>
        </authorList>
    </citation>
    <scope>NUCLEOTIDE SEQUENCE [LARGE SCALE GENOMIC DNA]</scope>
    <source>
        <strain evidence="3 4">DSM 17023</strain>
    </source>
</reference>
<evidence type="ECO:0000256" key="1">
    <source>
        <dbReference type="PROSITE-ProRule" id="PRU00169"/>
    </source>
</evidence>
<sequence>MIISPDDNTAGKSRGAALVVEDNPIIALDTKTMLEELGFSPVTAVTRLADGIELLVDQIFCFAILDLQTGDTSSQDFAALLARRGLRFVFATGYGDASALPVEFQDRTILRKPYTKAQIEKLL</sequence>
<comment type="caution">
    <text evidence="3">The sequence shown here is derived from an EMBL/GenBank/DDBJ whole genome shotgun (WGS) entry which is preliminary data.</text>
</comment>
<keyword evidence="4" id="KW-1185">Reference proteome</keyword>
<evidence type="ECO:0000313" key="3">
    <source>
        <dbReference type="EMBL" id="POF28431.1"/>
    </source>
</evidence>
<accession>A0A2S3UL63</accession>
<dbReference type="OrthoDB" id="582170at2"/>
<dbReference type="PROSITE" id="PS50110">
    <property type="entry name" value="RESPONSE_REGULATORY"/>
    <property type="match status" value="1"/>
</dbReference>
<dbReference type="Proteomes" id="UP000236959">
    <property type="component" value="Unassembled WGS sequence"/>
</dbReference>
<dbReference type="EMBL" id="PPCN01000014">
    <property type="protein sequence ID" value="POF28431.1"/>
    <property type="molecule type" value="Genomic_DNA"/>
</dbReference>
<feature type="modified residue" description="4-aspartylphosphate" evidence="1">
    <location>
        <position position="66"/>
    </location>
</feature>
<dbReference type="SUPFAM" id="SSF52172">
    <property type="entry name" value="CheY-like"/>
    <property type="match status" value="1"/>
</dbReference>
<evidence type="ECO:0000259" key="2">
    <source>
        <dbReference type="PROSITE" id="PS50110"/>
    </source>
</evidence>
<dbReference type="InterPro" id="IPR011006">
    <property type="entry name" value="CheY-like_superfamily"/>
</dbReference>
<protein>
    <submittedName>
        <fullName evidence="3">CheY-like chemotaxis protein</fullName>
    </submittedName>
</protein>
<keyword evidence="1" id="KW-0597">Phosphoprotein</keyword>
<evidence type="ECO:0000313" key="4">
    <source>
        <dbReference type="Proteomes" id="UP000236959"/>
    </source>
</evidence>
<gene>
    <name evidence="3" type="ORF">CLV41_114102</name>
</gene>
<dbReference type="InterPro" id="IPR001789">
    <property type="entry name" value="Sig_transdc_resp-reg_receiver"/>
</dbReference>
<feature type="domain" description="Response regulatory" evidence="2">
    <location>
        <begin position="16"/>
        <end position="123"/>
    </location>
</feature>
<dbReference type="GO" id="GO:0000160">
    <property type="term" value="P:phosphorelay signal transduction system"/>
    <property type="evidence" value="ECO:0007669"/>
    <property type="project" value="InterPro"/>
</dbReference>
<organism evidence="3 4">
    <name type="scientific">Roseibium marinum</name>
    <dbReference type="NCBI Taxonomy" id="281252"/>
    <lineage>
        <taxon>Bacteria</taxon>
        <taxon>Pseudomonadati</taxon>
        <taxon>Pseudomonadota</taxon>
        <taxon>Alphaproteobacteria</taxon>
        <taxon>Hyphomicrobiales</taxon>
        <taxon>Stappiaceae</taxon>
        <taxon>Roseibium</taxon>
    </lineage>
</organism>
<dbReference type="RefSeq" id="WP_103225055.1">
    <property type="nucleotide sequence ID" value="NZ_PPCN01000014.1"/>
</dbReference>
<proteinExistence type="predicted"/>
<dbReference type="AlphaFoldDB" id="A0A2S3UL63"/>
<name>A0A2S3UL63_9HYPH</name>
<dbReference type="Gene3D" id="3.40.50.2300">
    <property type="match status" value="1"/>
</dbReference>